<dbReference type="AlphaFoldDB" id="A0A495VEW9"/>
<dbReference type="Proteomes" id="UP000274556">
    <property type="component" value="Unassembled WGS sequence"/>
</dbReference>
<reference evidence="1 2" key="1">
    <citation type="submission" date="2018-10" db="EMBL/GenBank/DDBJ databases">
        <title>Genomic Encyclopedia of Archaeal and Bacterial Type Strains, Phase II (KMG-II): from individual species to whole genera.</title>
        <authorList>
            <person name="Goeker M."/>
        </authorList>
    </citation>
    <scope>NUCLEOTIDE SEQUENCE [LARGE SCALE GENOMIC DNA]</scope>
    <source>
        <strain evidence="1 2">DSM 235</strain>
    </source>
</reference>
<name>A0A495VEW9_9GAMM</name>
<comment type="caution">
    <text evidence="1">The sequence shown here is derived from an EMBL/GenBank/DDBJ whole genome shotgun (WGS) entry which is preliminary data.</text>
</comment>
<evidence type="ECO:0000313" key="2">
    <source>
        <dbReference type="Proteomes" id="UP000274556"/>
    </source>
</evidence>
<proteinExistence type="predicted"/>
<protein>
    <submittedName>
        <fullName evidence="1">Uncharacterized protein</fullName>
    </submittedName>
</protein>
<evidence type="ECO:0000313" key="1">
    <source>
        <dbReference type="EMBL" id="RKT46378.1"/>
    </source>
</evidence>
<keyword evidence="2" id="KW-1185">Reference proteome</keyword>
<dbReference type="EMBL" id="RBXL01000001">
    <property type="protein sequence ID" value="RKT46378.1"/>
    <property type="molecule type" value="Genomic_DNA"/>
</dbReference>
<gene>
    <name evidence="1" type="ORF">BDD21_3890</name>
</gene>
<sequence length="51" mass="5842">MRRVTRSALPVATQKALDRHQEMVNQARADGTLNVERQWKGARKTKCCFPS</sequence>
<organism evidence="1 2">
    <name type="scientific">Thiocapsa rosea</name>
    <dbReference type="NCBI Taxonomy" id="69360"/>
    <lineage>
        <taxon>Bacteria</taxon>
        <taxon>Pseudomonadati</taxon>
        <taxon>Pseudomonadota</taxon>
        <taxon>Gammaproteobacteria</taxon>
        <taxon>Chromatiales</taxon>
        <taxon>Chromatiaceae</taxon>
        <taxon>Thiocapsa</taxon>
    </lineage>
</organism>
<accession>A0A495VEW9</accession>